<dbReference type="PANTHER" id="PTHR43280:SF28">
    <property type="entry name" value="HTH-TYPE TRANSCRIPTIONAL ACTIVATOR RHAS"/>
    <property type="match status" value="1"/>
</dbReference>
<keyword evidence="2" id="KW-0238">DNA-binding</keyword>
<comment type="caution">
    <text evidence="6">The sequence shown here is derived from an EMBL/GenBank/DDBJ whole genome shotgun (WGS) entry which is preliminary data.</text>
</comment>
<accession>A0ABQ6GC14</accession>
<dbReference type="SUPFAM" id="SSF46689">
    <property type="entry name" value="Homeodomain-like"/>
    <property type="match status" value="1"/>
</dbReference>
<dbReference type="InterPro" id="IPR009057">
    <property type="entry name" value="Homeodomain-like_sf"/>
</dbReference>
<dbReference type="PROSITE" id="PS01124">
    <property type="entry name" value="HTH_ARAC_FAMILY_2"/>
    <property type="match status" value="1"/>
</dbReference>
<feature type="transmembrane region" description="Helical" evidence="4">
    <location>
        <begin position="12"/>
        <end position="32"/>
    </location>
</feature>
<dbReference type="Proteomes" id="UP001157114">
    <property type="component" value="Unassembled WGS sequence"/>
</dbReference>
<dbReference type="SMART" id="SM00342">
    <property type="entry name" value="HTH_ARAC"/>
    <property type="match status" value="1"/>
</dbReference>
<keyword evidence="1" id="KW-0805">Transcription regulation</keyword>
<evidence type="ECO:0000259" key="5">
    <source>
        <dbReference type="PROSITE" id="PS01124"/>
    </source>
</evidence>
<feature type="transmembrane region" description="Helical" evidence="4">
    <location>
        <begin position="264"/>
        <end position="286"/>
    </location>
</feature>
<sequence>MRYYRKMFRTFTGIAVIYTLLIEIVFLFFYWIPSRHEYETRAEATASQVSEYTDFRLQSLQEIGLMLNVSEYTKKYLGSYLTNYEKLKYYNFITGIYGLTPGSKHAIAITKYDDDYVIMNNSTGNIDAFQNLFYIGDETLDRVIKQFNENRSIPMQVINVQDEQGNEMYVVARCEWIGNPKPIYIFTSYYTNQMFHADALQDGTLAVYYQNELVASSGQLDRTQVLEAVGNRSDSGLVFHTEPSTVAGVHYVYLTKPQQIFTPALMMLIGSGLAAMALGIGLMSLITKRMYTPIENVLQTTGESFTAGDEFAHIKSTIETLHIDVETMTQSLEKYNVSLENKFVHDLLIGLIPPEAIAEGLTHYPNLQTEGPFTVILLKFAETDPFEGTMSNSGTYDVKLRLDAALDELFAQQPFYRIVDLNSETQVVIVSAGGELLPERLRNTIINAEPAYGHEIYAIIGPSCDRMEQLFASYRQTVKYADTREYLNYNAKVVEADEAKPVWKGTVYFPLQEEQTLINAIIHCKTTVWQSTITEIIRTNNSERGSNHSQLAVMLDATVNRIVDGSNINAAQLFGSDKVSELHFRASRSYDELERKALDTFGVLASWFAREQEKSNSGLSEKMLAYVHENYQNEISLFDLADYLNLSRNYVSTLFKNSTGRNFKDYLSEYRHKMACGILERHPEKKLREVAEMVGCNADMLSRLFVRYSGMLPSDYQQLARQQKKEHDPS</sequence>
<name>A0ABQ6GC14_9BACL</name>
<proteinExistence type="predicted"/>
<evidence type="ECO:0000313" key="6">
    <source>
        <dbReference type="EMBL" id="GLX67790.1"/>
    </source>
</evidence>
<dbReference type="PANTHER" id="PTHR43280">
    <property type="entry name" value="ARAC-FAMILY TRANSCRIPTIONAL REGULATOR"/>
    <property type="match status" value="1"/>
</dbReference>
<keyword evidence="4" id="KW-0472">Membrane</keyword>
<keyword evidence="3" id="KW-0804">Transcription</keyword>
<protein>
    <recommendedName>
        <fullName evidence="5">HTH araC/xylS-type domain-containing protein</fullName>
    </recommendedName>
</protein>
<evidence type="ECO:0000256" key="1">
    <source>
        <dbReference type="ARBA" id="ARBA00023015"/>
    </source>
</evidence>
<dbReference type="EMBL" id="BSSQ01000009">
    <property type="protein sequence ID" value="GLX67790.1"/>
    <property type="molecule type" value="Genomic_DNA"/>
</dbReference>
<gene>
    <name evidence="6" type="ORF">MU1_21350</name>
</gene>
<keyword evidence="4" id="KW-0812">Transmembrane</keyword>
<organism evidence="6 7">
    <name type="scientific">Paenibacillus glycanilyticus</name>
    <dbReference type="NCBI Taxonomy" id="126569"/>
    <lineage>
        <taxon>Bacteria</taxon>
        <taxon>Bacillati</taxon>
        <taxon>Bacillota</taxon>
        <taxon>Bacilli</taxon>
        <taxon>Bacillales</taxon>
        <taxon>Paenibacillaceae</taxon>
        <taxon>Paenibacillus</taxon>
    </lineage>
</organism>
<dbReference type="InterPro" id="IPR018060">
    <property type="entry name" value="HTH_AraC"/>
</dbReference>
<dbReference type="RefSeq" id="WP_284238547.1">
    <property type="nucleotide sequence ID" value="NZ_BSSQ01000009.1"/>
</dbReference>
<keyword evidence="4" id="KW-1133">Transmembrane helix</keyword>
<feature type="domain" description="HTH araC/xylS-type" evidence="5">
    <location>
        <begin position="621"/>
        <end position="719"/>
    </location>
</feature>
<dbReference type="Pfam" id="PF12833">
    <property type="entry name" value="HTH_18"/>
    <property type="match status" value="1"/>
</dbReference>
<reference evidence="6 7" key="1">
    <citation type="submission" date="2023-03" db="EMBL/GenBank/DDBJ databases">
        <title>Draft genome sequence of the bacteria which degrade cell wall of Tricholomamatutake.</title>
        <authorList>
            <person name="Konishi Y."/>
            <person name="Fukuta Y."/>
            <person name="Shirasaka N."/>
        </authorList>
    </citation>
    <scope>NUCLEOTIDE SEQUENCE [LARGE SCALE GENOMIC DNA]</scope>
    <source>
        <strain evidence="7">mu1</strain>
    </source>
</reference>
<evidence type="ECO:0000256" key="4">
    <source>
        <dbReference type="SAM" id="Phobius"/>
    </source>
</evidence>
<evidence type="ECO:0000256" key="3">
    <source>
        <dbReference type="ARBA" id="ARBA00023163"/>
    </source>
</evidence>
<dbReference type="Gene3D" id="1.10.10.60">
    <property type="entry name" value="Homeodomain-like"/>
    <property type="match status" value="2"/>
</dbReference>
<keyword evidence="7" id="KW-1185">Reference proteome</keyword>
<evidence type="ECO:0000313" key="7">
    <source>
        <dbReference type="Proteomes" id="UP001157114"/>
    </source>
</evidence>
<evidence type="ECO:0000256" key="2">
    <source>
        <dbReference type="ARBA" id="ARBA00023125"/>
    </source>
</evidence>